<name>A0A0G0ZC21_9BACT</name>
<dbReference type="AlphaFoldDB" id="A0A0G0ZC21"/>
<evidence type="ECO:0000313" key="1">
    <source>
        <dbReference type="EMBL" id="KKS46252.1"/>
    </source>
</evidence>
<dbReference type="Proteomes" id="UP000034036">
    <property type="component" value="Unassembled WGS sequence"/>
</dbReference>
<gene>
    <name evidence="1" type="ORF">UV11_C0031G0002</name>
</gene>
<accession>A0A0G0ZC21</accession>
<comment type="caution">
    <text evidence="1">The sequence shown here is derived from an EMBL/GenBank/DDBJ whole genome shotgun (WGS) entry which is preliminary data.</text>
</comment>
<organism evidence="1 2">
    <name type="scientific">Candidatus Giovannonibacteria bacterium GW2011_GWF2_42_19</name>
    <dbReference type="NCBI Taxonomy" id="1618659"/>
    <lineage>
        <taxon>Bacteria</taxon>
        <taxon>Candidatus Giovannoniibacteriota</taxon>
    </lineage>
</organism>
<evidence type="ECO:0000313" key="2">
    <source>
        <dbReference type="Proteomes" id="UP000034036"/>
    </source>
</evidence>
<dbReference type="STRING" id="1618659.UV11_C0031G0002"/>
<proteinExistence type="predicted"/>
<reference evidence="1" key="1">
    <citation type="journal article" date="2015" name="Nature">
        <title>rRNA introns, odd ribosomes, and small enigmatic genomes across a large radiation of phyla.</title>
        <authorList>
            <person name="Brown C.T."/>
            <person name="Hug L.A."/>
            <person name="Thomas B.C."/>
            <person name="Sharon I."/>
            <person name="Castelle C.J."/>
            <person name="Singh A."/>
            <person name="Wilkins M.J."/>
            <person name="Williams K.H."/>
            <person name="Banfield J.F."/>
        </authorList>
    </citation>
    <scope>NUCLEOTIDE SEQUENCE [LARGE SCALE GENOMIC DNA]</scope>
</reference>
<protein>
    <submittedName>
        <fullName evidence="1">Uncharacterized protein</fullName>
    </submittedName>
</protein>
<dbReference type="EMBL" id="LCDF01000031">
    <property type="protein sequence ID" value="KKS46252.1"/>
    <property type="molecule type" value="Genomic_DNA"/>
</dbReference>
<sequence>MEARFNYRMNQSVIKGFHSLANTLKESFLLFKLEGGFSFLQIMKRDLNSGLGLSMPKARNSNPAF</sequence>